<dbReference type="NCBIfam" id="TIGR03105">
    <property type="entry name" value="gln_synth_III"/>
    <property type="match status" value="1"/>
</dbReference>
<dbReference type="EC" id="6.3.1.2" evidence="12"/>
<organism evidence="12 13">
    <name type="scientific">Phormidesmis priestleyi Ana</name>
    <dbReference type="NCBI Taxonomy" id="1666911"/>
    <lineage>
        <taxon>Bacteria</taxon>
        <taxon>Bacillati</taxon>
        <taxon>Cyanobacteriota</taxon>
        <taxon>Cyanophyceae</taxon>
        <taxon>Leptolyngbyales</taxon>
        <taxon>Leptolyngbyaceae</taxon>
        <taxon>Phormidesmis</taxon>
    </lineage>
</organism>
<evidence type="ECO:0000256" key="6">
    <source>
        <dbReference type="ARBA" id="ARBA00022842"/>
    </source>
</evidence>
<dbReference type="Pfam" id="PF00120">
    <property type="entry name" value="Gln-synt_C"/>
    <property type="match status" value="1"/>
</dbReference>
<evidence type="ECO:0000256" key="9">
    <source>
        <dbReference type="RuleBase" id="RU000384"/>
    </source>
</evidence>
<evidence type="ECO:0000256" key="2">
    <source>
        <dbReference type="ARBA" id="ARBA00009897"/>
    </source>
</evidence>
<comment type="cofactor">
    <cofactor evidence="1">
        <name>Mg(2+)</name>
        <dbReference type="ChEBI" id="CHEBI:18420"/>
    </cofactor>
</comment>
<dbReference type="SUPFAM" id="SSF55931">
    <property type="entry name" value="Glutamine synthetase/guanido kinase"/>
    <property type="match status" value="1"/>
</dbReference>
<dbReference type="SMART" id="SM01230">
    <property type="entry name" value="Gln-synt_C"/>
    <property type="match status" value="1"/>
</dbReference>
<dbReference type="PANTHER" id="PTHR43785:SF12">
    <property type="entry name" value="TYPE-1 GLUTAMINE SYNTHETASE 2"/>
    <property type="match status" value="1"/>
</dbReference>
<dbReference type="PROSITE" id="PS51987">
    <property type="entry name" value="GS_CATALYTIC"/>
    <property type="match status" value="1"/>
</dbReference>
<dbReference type="Proteomes" id="UP000050465">
    <property type="component" value="Unassembled WGS sequence"/>
</dbReference>
<dbReference type="EMBL" id="LJZR01000005">
    <property type="protein sequence ID" value="KPQ36637.1"/>
    <property type="molecule type" value="Genomic_DNA"/>
</dbReference>
<keyword evidence="4" id="KW-0547">Nucleotide-binding</keyword>
<dbReference type="GO" id="GO:0005524">
    <property type="term" value="F:ATP binding"/>
    <property type="evidence" value="ECO:0007669"/>
    <property type="project" value="UniProtKB-KW"/>
</dbReference>
<keyword evidence="6" id="KW-0460">Magnesium</keyword>
<evidence type="ECO:0000256" key="5">
    <source>
        <dbReference type="ARBA" id="ARBA00022840"/>
    </source>
</evidence>
<dbReference type="Gene3D" id="3.30.590.10">
    <property type="entry name" value="Glutamine synthetase/guanido kinase, catalytic domain"/>
    <property type="match status" value="1"/>
</dbReference>
<dbReference type="InterPro" id="IPR014746">
    <property type="entry name" value="Gln_synth/guanido_kin_cat_dom"/>
</dbReference>
<sequence length="464" mass="50778">MVGTISKTDGQTDGQAQVAAPVANPAISLVEQAKLLGIKFFLVSYTDLLGGTRAKLVPAAKIASVEKDGAFFSSFASNLGLGPDAAEIAAIPDPSSLIQLPWEPTVGWVASDVYFEGKPFPAAPRMILGRVLDRCEAMGYTYKAGVEAEFFLLKKTESGYAIADERDTAQRPCYDQINLMRQFDLISTIVGYMEDLGWEPYQCDHEDANGQFELNWTYADAKTTCDRHVFFKYMVKTLAEKQGLTATFMPKPFSGITGSGGHVHSSLWQETETQQSINSFAQDADAGGLSPVGYHFLGGVLNHAKGLTALFAPTINSYRRLGASATTSGSTWTPRYISYGGNNRSHMLRIPEAGRFECRLIDGSANLYLALAGLLAAGLEGIEKETSPGDRIDENLFARGAEFPNLETLPTSLFEALTALDQNSLLMETFGELGAKTFFEFKHKEWSDFCSRVTDWEIDEYINI</sequence>
<evidence type="ECO:0000256" key="8">
    <source>
        <dbReference type="PROSITE-ProRule" id="PRU01330"/>
    </source>
</evidence>
<keyword evidence="5" id="KW-0067">ATP-binding</keyword>
<comment type="caution">
    <text evidence="12">The sequence shown here is derived from an EMBL/GenBank/DDBJ whole genome shotgun (WGS) entry which is preliminary data.</text>
</comment>
<dbReference type="InterPro" id="IPR036651">
    <property type="entry name" value="Gln_synt_N_sf"/>
</dbReference>
<evidence type="ECO:0000313" key="13">
    <source>
        <dbReference type="Proteomes" id="UP000050465"/>
    </source>
</evidence>
<dbReference type="Gene3D" id="3.10.20.70">
    <property type="entry name" value="Glutamine synthetase, N-terminal domain"/>
    <property type="match status" value="1"/>
</dbReference>
<dbReference type="GO" id="GO:0006542">
    <property type="term" value="P:glutamine biosynthetic process"/>
    <property type="evidence" value="ECO:0007669"/>
    <property type="project" value="InterPro"/>
</dbReference>
<dbReference type="InterPro" id="IPR017536">
    <property type="entry name" value="Glutamine_synthetase_typeIII"/>
</dbReference>
<dbReference type="InterPro" id="IPR008146">
    <property type="entry name" value="Gln_synth_cat_dom"/>
</dbReference>
<feature type="domain" description="GS catalytic" evidence="11">
    <location>
        <begin position="124"/>
        <end position="464"/>
    </location>
</feature>
<proteinExistence type="inferred from homology"/>
<dbReference type="STRING" id="1666911.HLUCCA11_05575"/>
<dbReference type="SUPFAM" id="SSF54368">
    <property type="entry name" value="Glutamine synthetase, N-terminal domain"/>
    <property type="match status" value="1"/>
</dbReference>
<dbReference type="PROSITE" id="PS00181">
    <property type="entry name" value="GLNA_ATP"/>
    <property type="match status" value="1"/>
</dbReference>
<reference evidence="12 13" key="1">
    <citation type="submission" date="2015-09" db="EMBL/GenBank/DDBJ databases">
        <title>Identification and resolution of microdiversity through metagenomic sequencing of parallel consortia.</title>
        <authorList>
            <person name="Nelson W.C."/>
            <person name="Romine M.F."/>
            <person name="Lindemann S.R."/>
        </authorList>
    </citation>
    <scope>NUCLEOTIDE SEQUENCE [LARGE SCALE GENOMIC DNA]</scope>
    <source>
        <strain evidence="12">Ana</strain>
    </source>
</reference>
<dbReference type="AlphaFoldDB" id="A0A0P7ZSZ3"/>
<dbReference type="GO" id="GO:0004356">
    <property type="term" value="F:glutamine synthetase activity"/>
    <property type="evidence" value="ECO:0007669"/>
    <property type="project" value="UniProtKB-EC"/>
</dbReference>
<feature type="domain" description="GS beta-grasp" evidence="10">
    <location>
        <begin position="36"/>
        <end position="118"/>
    </location>
</feature>
<dbReference type="InterPro" id="IPR027303">
    <property type="entry name" value="Gln_synth_gly_rich_site"/>
</dbReference>
<evidence type="ECO:0000256" key="3">
    <source>
        <dbReference type="ARBA" id="ARBA00022598"/>
    </source>
</evidence>
<comment type="function">
    <text evidence="7">Involved in nitrogen metabolism via ammonium assimilation. Catalyzes the ATP-dependent biosynthesis of glutamine from glutamate and ammonia.</text>
</comment>
<evidence type="ECO:0000259" key="11">
    <source>
        <dbReference type="PROSITE" id="PS51987"/>
    </source>
</evidence>
<dbReference type="PATRIC" id="fig|1666911.3.peg.3320"/>
<dbReference type="PANTHER" id="PTHR43785">
    <property type="entry name" value="GAMMA-GLUTAMYLPUTRESCINE SYNTHETASE"/>
    <property type="match status" value="1"/>
</dbReference>
<dbReference type="InterPro" id="IPR008147">
    <property type="entry name" value="Gln_synt_N"/>
</dbReference>
<comment type="similarity">
    <text evidence="2 8 9">Belongs to the glutamine synthetase family.</text>
</comment>
<accession>A0A0P7ZSZ3</accession>
<protein>
    <submittedName>
        <fullName evidence="12">Glutamine synthetase, type III</fullName>
        <ecNumber evidence="12">6.3.1.2</ecNumber>
    </submittedName>
</protein>
<name>A0A0P7ZSZ3_9CYAN</name>
<evidence type="ECO:0000256" key="1">
    <source>
        <dbReference type="ARBA" id="ARBA00001946"/>
    </source>
</evidence>
<gene>
    <name evidence="12" type="primary">glnT</name>
    <name evidence="12" type="ORF">HLUCCA11_05575</name>
</gene>
<dbReference type="PROSITE" id="PS51986">
    <property type="entry name" value="GS_BETA_GRASP"/>
    <property type="match status" value="1"/>
</dbReference>
<evidence type="ECO:0000256" key="4">
    <source>
        <dbReference type="ARBA" id="ARBA00022741"/>
    </source>
</evidence>
<keyword evidence="3 12" id="KW-0436">Ligase</keyword>
<evidence type="ECO:0000259" key="10">
    <source>
        <dbReference type="PROSITE" id="PS51986"/>
    </source>
</evidence>
<evidence type="ECO:0000256" key="7">
    <source>
        <dbReference type="ARBA" id="ARBA00045640"/>
    </source>
</evidence>
<evidence type="ECO:0000313" key="12">
    <source>
        <dbReference type="EMBL" id="KPQ36637.1"/>
    </source>
</evidence>